<dbReference type="AlphaFoldDB" id="A0A919CK52"/>
<evidence type="ECO:0000313" key="3">
    <source>
        <dbReference type="Proteomes" id="UP000654947"/>
    </source>
</evidence>
<proteinExistence type="predicted"/>
<accession>A0A919CK52</accession>
<evidence type="ECO:0000313" key="2">
    <source>
        <dbReference type="EMBL" id="GHD30073.1"/>
    </source>
</evidence>
<feature type="compositionally biased region" description="Basic and acidic residues" evidence="1">
    <location>
        <begin position="95"/>
        <end position="105"/>
    </location>
</feature>
<organism evidence="2 3">
    <name type="scientific">Nocardiopsis kunsanensis</name>
    <dbReference type="NCBI Taxonomy" id="141693"/>
    <lineage>
        <taxon>Bacteria</taxon>
        <taxon>Bacillati</taxon>
        <taxon>Actinomycetota</taxon>
        <taxon>Actinomycetes</taxon>
        <taxon>Streptosporangiales</taxon>
        <taxon>Nocardiopsidaceae</taxon>
        <taxon>Nocardiopsis</taxon>
    </lineage>
</organism>
<keyword evidence="3" id="KW-1185">Reference proteome</keyword>
<comment type="caution">
    <text evidence="2">The sequence shown here is derived from an EMBL/GenBank/DDBJ whole genome shotgun (WGS) entry which is preliminary data.</text>
</comment>
<gene>
    <name evidence="2" type="ORF">GCM10007147_31570</name>
</gene>
<feature type="region of interest" description="Disordered" evidence="1">
    <location>
        <begin position="85"/>
        <end position="122"/>
    </location>
</feature>
<sequence length="122" mass="14008">MDVIEQLQHLQDELNARGLHSQIGEKPHWFSLDPLPTLACGPYLGYAQVTVTDHGLYRWLDGRGNYKTHARVFASLVVDDLIRTRAGTQTPPELPEWRTEAERHALPPLPRRSQHRRGNDRP</sequence>
<dbReference type="EMBL" id="BMXL01000017">
    <property type="protein sequence ID" value="GHD30073.1"/>
    <property type="molecule type" value="Genomic_DNA"/>
</dbReference>
<reference evidence="2 3" key="1">
    <citation type="journal article" date="2014" name="Int. J. Syst. Evol. Microbiol.">
        <title>Complete genome sequence of Corynebacterium casei LMG S-19264T (=DSM 44701T), isolated from a smear-ripened cheese.</title>
        <authorList>
            <consortium name="US DOE Joint Genome Institute (JGI-PGF)"/>
            <person name="Walter F."/>
            <person name="Albersmeier A."/>
            <person name="Kalinowski J."/>
            <person name="Ruckert C."/>
        </authorList>
    </citation>
    <scope>NUCLEOTIDE SEQUENCE [LARGE SCALE GENOMIC DNA]</scope>
    <source>
        <strain evidence="2 3">KCTC 19473</strain>
    </source>
</reference>
<dbReference type="RefSeq" id="WP_193518222.1">
    <property type="nucleotide sequence ID" value="NZ_BMXL01000017.1"/>
</dbReference>
<dbReference type="Proteomes" id="UP000654947">
    <property type="component" value="Unassembled WGS sequence"/>
</dbReference>
<name>A0A919CK52_9ACTN</name>
<evidence type="ECO:0000256" key="1">
    <source>
        <dbReference type="SAM" id="MobiDB-lite"/>
    </source>
</evidence>
<protein>
    <submittedName>
        <fullName evidence="2">Uncharacterized protein</fullName>
    </submittedName>
</protein>